<evidence type="ECO:0000313" key="3">
    <source>
        <dbReference type="Proteomes" id="UP001152484"/>
    </source>
</evidence>
<organism evidence="2 3">
    <name type="scientific">Cuscuta europaea</name>
    <name type="common">European dodder</name>
    <dbReference type="NCBI Taxonomy" id="41803"/>
    <lineage>
        <taxon>Eukaryota</taxon>
        <taxon>Viridiplantae</taxon>
        <taxon>Streptophyta</taxon>
        <taxon>Embryophyta</taxon>
        <taxon>Tracheophyta</taxon>
        <taxon>Spermatophyta</taxon>
        <taxon>Magnoliopsida</taxon>
        <taxon>eudicotyledons</taxon>
        <taxon>Gunneridae</taxon>
        <taxon>Pentapetalae</taxon>
        <taxon>asterids</taxon>
        <taxon>lamiids</taxon>
        <taxon>Solanales</taxon>
        <taxon>Convolvulaceae</taxon>
        <taxon>Cuscuteae</taxon>
        <taxon>Cuscuta</taxon>
        <taxon>Cuscuta subgen. Cuscuta</taxon>
    </lineage>
</organism>
<sequence length="92" mass="9847">MSNDNPAPNNNITSAAQGDPLDTLELLEGSDYYFPVYNNASMINAFTAAQIGGEEAGVFDFNYGAPPPSLNPAKNEDGGMNLSISFWQDLLN</sequence>
<comment type="caution">
    <text evidence="2">The sequence shown here is derived from an EMBL/GenBank/DDBJ whole genome shotgun (WGS) entry which is preliminary data.</text>
</comment>
<feature type="non-terminal residue" evidence="2">
    <location>
        <position position="92"/>
    </location>
</feature>
<dbReference type="Proteomes" id="UP001152484">
    <property type="component" value="Unassembled WGS sequence"/>
</dbReference>
<evidence type="ECO:0000256" key="1">
    <source>
        <dbReference type="SAM" id="MobiDB-lite"/>
    </source>
</evidence>
<feature type="compositionally biased region" description="Polar residues" evidence="1">
    <location>
        <begin position="1"/>
        <end position="16"/>
    </location>
</feature>
<gene>
    <name evidence="2" type="ORF">CEURO_LOCUS4939</name>
</gene>
<dbReference type="EMBL" id="CAMAPE010000008">
    <property type="protein sequence ID" value="CAH9073784.1"/>
    <property type="molecule type" value="Genomic_DNA"/>
</dbReference>
<keyword evidence="3" id="KW-1185">Reference proteome</keyword>
<name>A0A9P0YSF7_CUSEU</name>
<reference evidence="2" key="1">
    <citation type="submission" date="2022-07" db="EMBL/GenBank/DDBJ databases">
        <authorList>
            <person name="Macas J."/>
            <person name="Novak P."/>
            <person name="Neumann P."/>
        </authorList>
    </citation>
    <scope>NUCLEOTIDE SEQUENCE</scope>
</reference>
<accession>A0A9P0YSF7</accession>
<dbReference type="AlphaFoldDB" id="A0A9P0YSF7"/>
<evidence type="ECO:0000313" key="2">
    <source>
        <dbReference type="EMBL" id="CAH9073784.1"/>
    </source>
</evidence>
<protein>
    <submittedName>
        <fullName evidence="2">Uncharacterized protein</fullName>
    </submittedName>
</protein>
<feature type="region of interest" description="Disordered" evidence="1">
    <location>
        <begin position="1"/>
        <end position="20"/>
    </location>
</feature>
<proteinExistence type="predicted"/>